<keyword evidence="3" id="KW-1185">Reference proteome</keyword>
<protein>
    <submittedName>
        <fullName evidence="2">Uncharacterized protein</fullName>
    </submittedName>
</protein>
<dbReference type="EMBL" id="JASSZA010000012">
    <property type="protein sequence ID" value="KAK2096633.1"/>
    <property type="molecule type" value="Genomic_DNA"/>
</dbReference>
<evidence type="ECO:0000313" key="3">
    <source>
        <dbReference type="Proteomes" id="UP001266305"/>
    </source>
</evidence>
<gene>
    <name evidence="2" type="ORF">P7K49_025667</name>
</gene>
<organism evidence="2 3">
    <name type="scientific">Saguinus oedipus</name>
    <name type="common">Cotton-top tamarin</name>
    <name type="synonym">Oedipomidas oedipus</name>
    <dbReference type="NCBI Taxonomy" id="9490"/>
    <lineage>
        <taxon>Eukaryota</taxon>
        <taxon>Metazoa</taxon>
        <taxon>Chordata</taxon>
        <taxon>Craniata</taxon>
        <taxon>Vertebrata</taxon>
        <taxon>Euteleostomi</taxon>
        <taxon>Mammalia</taxon>
        <taxon>Eutheria</taxon>
        <taxon>Euarchontoglires</taxon>
        <taxon>Primates</taxon>
        <taxon>Haplorrhini</taxon>
        <taxon>Platyrrhini</taxon>
        <taxon>Cebidae</taxon>
        <taxon>Callitrichinae</taxon>
        <taxon>Saguinus</taxon>
    </lineage>
</organism>
<comment type="caution">
    <text evidence="2">The sequence shown here is derived from an EMBL/GenBank/DDBJ whole genome shotgun (WGS) entry which is preliminary data.</text>
</comment>
<feature type="region of interest" description="Disordered" evidence="1">
    <location>
        <begin position="1"/>
        <end position="89"/>
    </location>
</feature>
<dbReference type="Proteomes" id="UP001266305">
    <property type="component" value="Unassembled WGS sequence"/>
</dbReference>
<feature type="compositionally biased region" description="Basic and acidic residues" evidence="1">
    <location>
        <begin position="66"/>
        <end position="76"/>
    </location>
</feature>
<name>A0ABQ9UHT2_SAGOE</name>
<proteinExistence type="predicted"/>
<sequence>MRCYCSLPAASGTPRADVKRQRTEGPPPFLRSALHQEHSGVRPPLGTWNWPQPGEFPACREGTGSPEKESRGRREGSAQASLKTKAMVTPGSRAQLVLRSRIKLIGGSKPIPHPCLQVTTSNSKMHPLLWTEEPVTNGRLVLPLEFF</sequence>
<accession>A0ABQ9UHT2</accession>
<reference evidence="2 3" key="1">
    <citation type="submission" date="2023-05" db="EMBL/GenBank/DDBJ databases">
        <title>B98-5 Cell Line De Novo Hybrid Assembly: An Optical Mapping Approach.</title>
        <authorList>
            <person name="Kananen K."/>
            <person name="Auerbach J.A."/>
            <person name="Kautto E."/>
            <person name="Blachly J.S."/>
        </authorList>
    </citation>
    <scope>NUCLEOTIDE SEQUENCE [LARGE SCALE GENOMIC DNA]</scope>
    <source>
        <strain evidence="2">B95-8</strain>
        <tissue evidence="2">Cell line</tissue>
    </source>
</reference>
<evidence type="ECO:0000313" key="2">
    <source>
        <dbReference type="EMBL" id="KAK2096633.1"/>
    </source>
</evidence>
<evidence type="ECO:0000256" key="1">
    <source>
        <dbReference type="SAM" id="MobiDB-lite"/>
    </source>
</evidence>